<comment type="subcellular location">
    <subcellularLocation>
        <location evidence="1">Mitochondrion inner membrane</location>
        <topology evidence="1">Single-pass membrane protein</topology>
    </subcellularLocation>
</comment>
<dbReference type="InterPro" id="IPR001623">
    <property type="entry name" value="DnaJ_domain"/>
</dbReference>
<evidence type="ECO:0000256" key="4">
    <source>
        <dbReference type="ARBA" id="ARBA00022989"/>
    </source>
</evidence>
<organism evidence="11 12">
    <name type="scientific">Apatococcus lobatus</name>
    <dbReference type="NCBI Taxonomy" id="904363"/>
    <lineage>
        <taxon>Eukaryota</taxon>
        <taxon>Viridiplantae</taxon>
        <taxon>Chlorophyta</taxon>
        <taxon>core chlorophytes</taxon>
        <taxon>Trebouxiophyceae</taxon>
        <taxon>Chlorellales</taxon>
        <taxon>Chlorellaceae</taxon>
        <taxon>Apatococcus</taxon>
    </lineage>
</organism>
<sequence>MATPVIAGAAIAAAAYAGKLSIEVFQKWKTAPPRLRQFYKGGFQSEMSKREASLILGVRESAAEERVKEAHRRIMIANHPDSGGSSYIATKVNEAKDMLIGKKGRSNIF</sequence>
<name>A0AAW1QUX6_9CHLO</name>
<dbReference type="PANTHER" id="PTHR12763">
    <property type="match status" value="1"/>
</dbReference>
<dbReference type="InterPro" id="IPR036869">
    <property type="entry name" value="J_dom_sf"/>
</dbReference>
<evidence type="ECO:0000256" key="7">
    <source>
        <dbReference type="ARBA" id="ARBA00038105"/>
    </source>
</evidence>
<dbReference type="Proteomes" id="UP001438707">
    <property type="component" value="Unassembled WGS sequence"/>
</dbReference>
<dbReference type="PANTHER" id="PTHR12763:SF28">
    <property type="entry name" value="GEO10507P1-RELATED"/>
    <property type="match status" value="1"/>
</dbReference>
<dbReference type="GO" id="GO:0030150">
    <property type="term" value="P:protein import into mitochondrial matrix"/>
    <property type="evidence" value="ECO:0007669"/>
    <property type="project" value="TreeGrafter"/>
</dbReference>
<evidence type="ECO:0000256" key="8">
    <source>
        <dbReference type="ARBA" id="ARBA00059031"/>
    </source>
</evidence>
<feature type="domain" description="J" evidence="10">
    <location>
        <begin position="51"/>
        <end position="109"/>
    </location>
</feature>
<keyword evidence="5" id="KW-0496">Mitochondrion</keyword>
<evidence type="ECO:0000259" key="10">
    <source>
        <dbReference type="PROSITE" id="PS50076"/>
    </source>
</evidence>
<dbReference type="PROSITE" id="PS50076">
    <property type="entry name" value="DNAJ_2"/>
    <property type="match status" value="1"/>
</dbReference>
<dbReference type="CDD" id="cd06257">
    <property type="entry name" value="DnaJ"/>
    <property type="match status" value="1"/>
</dbReference>
<evidence type="ECO:0000256" key="3">
    <source>
        <dbReference type="ARBA" id="ARBA00022792"/>
    </source>
</evidence>
<reference evidence="11 12" key="1">
    <citation type="journal article" date="2024" name="Nat. Commun.">
        <title>Phylogenomics reveals the evolutionary origins of lichenization in chlorophyte algae.</title>
        <authorList>
            <person name="Puginier C."/>
            <person name="Libourel C."/>
            <person name="Otte J."/>
            <person name="Skaloud P."/>
            <person name="Haon M."/>
            <person name="Grisel S."/>
            <person name="Petersen M."/>
            <person name="Berrin J.G."/>
            <person name="Delaux P.M."/>
            <person name="Dal Grande F."/>
            <person name="Keller J."/>
        </authorList>
    </citation>
    <scope>NUCLEOTIDE SEQUENCE [LARGE SCALE GENOMIC DNA]</scope>
    <source>
        <strain evidence="11 12">SAG 2145</strain>
    </source>
</reference>
<dbReference type="GO" id="GO:0001405">
    <property type="term" value="C:PAM complex, Tim23 associated import motor"/>
    <property type="evidence" value="ECO:0007669"/>
    <property type="project" value="TreeGrafter"/>
</dbReference>
<dbReference type="GO" id="GO:0001671">
    <property type="term" value="F:ATPase activator activity"/>
    <property type="evidence" value="ECO:0007669"/>
    <property type="project" value="TreeGrafter"/>
</dbReference>
<comment type="function">
    <text evidence="8">Component of the PAM complex, a complex required for the translocation of transit peptide-containing proteins from the inner membrane into the mitochondrial matrix in an ATP-dependent manner.</text>
</comment>
<dbReference type="SUPFAM" id="SSF46565">
    <property type="entry name" value="Chaperone J-domain"/>
    <property type="match status" value="1"/>
</dbReference>
<keyword evidence="12" id="KW-1185">Reference proteome</keyword>
<comment type="subunit">
    <text evidence="9">Probable component of the PAM complex at least composed of a mitochondrial HSP70 protein, TIMM44 and TIMM14. The complex interacts with the TIMM23 component of the TIM17:23 complex.</text>
</comment>
<evidence type="ECO:0000256" key="5">
    <source>
        <dbReference type="ARBA" id="ARBA00023128"/>
    </source>
</evidence>
<evidence type="ECO:0000256" key="1">
    <source>
        <dbReference type="ARBA" id="ARBA00004434"/>
    </source>
</evidence>
<keyword evidence="3" id="KW-0999">Mitochondrion inner membrane</keyword>
<keyword evidence="6" id="KW-0472">Membrane</keyword>
<proteinExistence type="inferred from homology"/>
<accession>A0AAW1QUX6</accession>
<evidence type="ECO:0000313" key="11">
    <source>
        <dbReference type="EMBL" id="KAK9825024.1"/>
    </source>
</evidence>
<evidence type="ECO:0000256" key="2">
    <source>
        <dbReference type="ARBA" id="ARBA00022692"/>
    </source>
</evidence>
<comment type="similarity">
    <text evidence="7">Belongs to the TIM14 family.</text>
</comment>
<keyword evidence="4" id="KW-1133">Transmembrane helix</keyword>
<evidence type="ECO:0000256" key="6">
    <source>
        <dbReference type="ARBA" id="ARBA00023136"/>
    </source>
</evidence>
<dbReference type="AlphaFoldDB" id="A0AAW1QUX6"/>
<evidence type="ECO:0000256" key="9">
    <source>
        <dbReference type="ARBA" id="ARBA00063640"/>
    </source>
</evidence>
<protein>
    <recommendedName>
        <fullName evidence="10">J domain-containing protein</fullName>
    </recommendedName>
</protein>
<gene>
    <name evidence="11" type="ORF">WJX74_001312</name>
</gene>
<dbReference type="Gene3D" id="1.10.287.110">
    <property type="entry name" value="DnaJ domain"/>
    <property type="match status" value="1"/>
</dbReference>
<dbReference type="EMBL" id="JALJOS010000026">
    <property type="protein sequence ID" value="KAK9825024.1"/>
    <property type="molecule type" value="Genomic_DNA"/>
</dbReference>
<dbReference type="FunFam" id="1.10.287.110:FF:000001">
    <property type="entry name" value="Import inner membrane translocase subunit tim14"/>
    <property type="match status" value="1"/>
</dbReference>
<comment type="caution">
    <text evidence="11">The sequence shown here is derived from an EMBL/GenBank/DDBJ whole genome shotgun (WGS) entry which is preliminary data.</text>
</comment>
<keyword evidence="2" id="KW-0812">Transmembrane</keyword>
<evidence type="ECO:0000313" key="12">
    <source>
        <dbReference type="Proteomes" id="UP001438707"/>
    </source>
</evidence>